<evidence type="ECO:0000256" key="4">
    <source>
        <dbReference type="ARBA" id="ARBA00022692"/>
    </source>
</evidence>
<feature type="transmembrane region" description="Helical" evidence="8">
    <location>
        <begin position="510"/>
        <end position="528"/>
    </location>
</feature>
<feature type="transmembrane region" description="Helical" evidence="8">
    <location>
        <begin position="214"/>
        <end position="231"/>
    </location>
</feature>
<dbReference type="AlphaFoldDB" id="A0A3B0VB49"/>
<gene>
    <name evidence="10" type="ORF">MNBD_DELTA04-846</name>
</gene>
<dbReference type="InterPro" id="IPR045378">
    <property type="entry name" value="LNT_N"/>
</dbReference>
<reference evidence="10" key="1">
    <citation type="submission" date="2018-06" db="EMBL/GenBank/DDBJ databases">
        <authorList>
            <person name="Zhirakovskaya E."/>
        </authorList>
    </citation>
    <scope>NUCLEOTIDE SEQUENCE</scope>
</reference>
<feature type="transmembrane region" description="Helical" evidence="8">
    <location>
        <begin position="88"/>
        <end position="117"/>
    </location>
</feature>
<keyword evidence="6 8" id="KW-0472">Membrane</keyword>
<dbReference type="Pfam" id="PF20154">
    <property type="entry name" value="LNT_N"/>
    <property type="match status" value="1"/>
</dbReference>
<feature type="transmembrane region" description="Helical" evidence="8">
    <location>
        <begin position="36"/>
        <end position="53"/>
    </location>
</feature>
<evidence type="ECO:0000256" key="8">
    <source>
        <dbReference type="SAM" id="Phobius"/>
    </source>
</evidence>
<evidence type="ECO:0000256" key="7">
    <source>
        <dbReference type="ARBA" id="ARBA00023315"/>
    </source>
</evidence>
<evidence type="ECO:0000256" key="1">
    <source>
        <dbReference type="ARBA" id="ARBA00004651"/>
    </source>
</evidence>
<evidence type="ECO:0000256" key="2">
    <source>
        <dbReference type="ARBA" id="ARBA00022475"/>
    </source>
</evidence>
<dbReference type="PROSITE" id="PS50263">
    <property type="entry name" value="CN_HYDROLASE"/>
    <property type="match status" value="1"/>
</dbReference>
<dbReference type="HAMAP" id="MF_01148">
    <property type="entry name" value="Lnt"/>
    <property type="match status" value="1"/>
</dbReference>
<keyword evidence="2" id="KW-1003">Cell membrane</keyword>
<feature type="transmembrane region" description="Helical" evidence="8">
    <location>
        <begin position="60"/>
        <end position="82"/>
    </location>
</feature>
<organism evidence="10">
    <name type="scientific">hydrothermal vent metagenome</name>
    <dbReference type="NCBI Taxonomy" id="652676"/>
    <lineage>
        <taxon>unclassified sequences</taxon>
        <taxon>metagenomes</taxon>
        <taxon>ecological metagenomes</taxon>
    </lineage>
</organism>
<dbReference type="InterPro" id="IPR036526">
    <property type="entry name" value="C-N_Hydrolase_sf"/>
</dbReference>
<dbReference type="PANTHER" id="PTHR38686:SF1">
    <property type="entry name" value="APOLIPOPROTEIN N-ACYLTRANSFERASE"/>
    <property type="match status" value="1"/>
</dbReference>
<sequence length="545" mass="60162">MMQPHSGPIRNNGHPLPAALATALLLVLAMPGPAGWWPLLFIALVPLLHSAMYQQPGRSAMLGLVTGLVYHLGLMYWIVIVLGRYGGLPLWISVPALLLLSLYMSLYMALFAGLFSFLAGRYRSGPGPVTAMIFVAPIIWVGLDWLRGHLLTGFPWMDLGYGLYSRPVLIQVADLGGHGLVTFCLVLVNVLALWAIEYSSHHAPLRLSRTSRRLAAASCCFLVLAGGYSILRYRHISTLAAAAPQTRVTVVQGSIPQDEKWTPGREKSTTTRYDRLSARAIAGKRPDLVVWPETALPFFPQQDTLFYRVTALAAREKIWLLTGAPFFTIKNRRPGTGRTVSYFNSALLINPSGWLAGRYDKQHLVPFGEYVPLRKYLPFLKPLVKNVGDFTPGRSILPLPAGPLKLGVLICFESIFPDLARQEAAAGANLLVNLTNDAWYGNSSAPHQSFAMTVFRAVETRRSLVRAANTGISGFVSPSGLILDQSPLFQPLTITANVPLLEEKTIFVRFGYRFGPACLVLIPLLFFFRRRRNRSLKTVGMNLNP</sequence>
<evidence type="ECO:0000259" key="9">
    <source>
        <dbReference type="PROSITE" id="PS50263"/>
    </source>
</evidence>
<proteinExistence type="inferred from homology"/>
<protein>
    <submittedName>
        <fullName evidence="10">Apolipoprotein N-acyltransferase / Copper homeostasis protein CutE</fullName>
    </submittedName>
</protein>
<dbReference type="PANTHER" id="PTHR38686">
    <property type="entry name" value="APOLIPOPROTEIN N-ACYLTRANSFERASE"/>
    <property type="match status" value="1"/>
</dbReference>
<dbReference type="CDD" id="cd07571">
    <property type="entry name" value="ALP_N-acyl_transferase"/>
    <property type="match status" value="1"/>
</dbReference>
<accession>A0A3B0VB49</accession>
<name>A0A3B0VB49_9ZZZZ</name>
<dbReference type="GO" id="GO:0016410">
    <property type="term" value="F:N-acyltransferase activity"/>
    <property type="evidence" value="ECO:0007669"/>
    <property type="project" value="InterPro"/>
</dbReference>
<feature type="transmembrane region" description="Helical" evidence="8">
    <location>
        <begin position="129"/>
        <end position="148"/>
    </location>
</feature>
<evidence type="ECO:0000256" key="6">
    <source>
        <dbReference type="ARBA" id="ARBA00023136"/>
    </source>
</evidence>
<dbReference type="GO" id="GO:0005886">
    <property type="term" value="C:plasma membrane"/>
    <property type="evidence" value="ECO:0007669"/>
    <property type="project" value="UniProtKB-SubCell"/>
</dbReference>
<feature type="domain" description="CN hydrolase" evidence="9">
    <location>
        <begin position="251"/>
        <end position="500"/>
    </location>
</feature>
<dbReference type="Gene3D" id="3.60.110.10">
    <property type="entry name" value="Carbon-nitrogen hydrolase"/>
    <property type="match status" value="1"/>
</dbReference>
<evidence type="ECO:0000256" key="3">
    <source>
        <dbReference type="ARBA" id="ARBA00022679"/>
    </source>
</evidence>
<dbReference type="SUPFAM" id="SSF56317">
    <property type="entry name" value="Carbon-nitrogen hydrolase"/>
    <property type="match status" value="1"/>
</dbReference>
<keyword evidence="10" id="KW-0449">Lipoprotein</keyword>
<comment type="subcellular location">
    <subcellularLocation>
        <location evidence="1">Cell membrane</location>
        <topology evidence="1">Multi-pass membrane protein</topology>
    </subcellularLocation>
</comment>
<dbReference type="InterPro" id="IPR003010">
    <property type="entry name" value="C-N_Hydrolase"/>
</dbReference>
<keyword evidence="5 8" id="KW-1133">Transmembrane helix</keyword>
<keyword evidence="3 10" id="KW-0808">Transferase</keyword>
<evidence type="ECO:0000256" key="5">
    <source>
        <dbReference type="ARBA" id="ARBA00022989"/>
    </source>
</evidence>
<keyword evidence="4 8" id="KW-0812">Transmembrane</keyword>
<dbReference type="GO" id="GO:0042158">
    <property type="term" value="P:lipoprotein biosynthetic process"/>
    <property type="evidence" value="ECO:0007669"/>
    <property type="project" value="InterPro"/>
</dbReference>
<dbReference type="InterPro" id="IPR004563">
    <property type="entry name" value="Apolipo_AcylTrfase"/>
</dbReference>
<keyword evidence="7 10" id="KW-0012">Acyltransferase</keyword>
<dbReference type="EMBL" id="UOEY01000113">
    <property type="protein sequence ID" value="VAW40928.1"/>
    <property type="molecule type" value="Genomic_DNA"/>
</dbReference>
<evidence type="ECO:0000313" key="10">
    <source>
        <dbReference type="EMBL" id="VAW40928.1"/>
    </source>
</evidence>
<dbReference type="NCBIfam" id="TIGR00546">
    <property type="entry name" value="lnt"/>
    <property type="match status" value="1"/>
</dbReference>
<dbReference type="Pfam" id="PF00795">
    <property type="entry name" value="CN_hydrolase"/>
    <property type="match status" value="1"/>
</dbReference>
<feature type="transmembrane region" description="Helical" evidence="8">
    <location>
        <begin position="12"/>
        <end position="30"/>
    </location>
</feature>
<feature type="transmembrane region" description="Helical" evidence="8">
    <location>
        <begin position="168"/>
        <end position="194"/>
    </location>
</feature>